<evidence type="ECO:0000313" key="2">
    <source>
        <dbReference type="Proteomes" id="UP001338125"/>
    </source>
</evidence>
<name>A0ABR0SE45_9HYPO</name>
<comment type="caution">
    <text evidence="1">The sequence shown here is derived from an EMBL/GenBank/DDBJ whole genome shotgun (WGS) entry which is preliminary data.</text>
</comment>
<proteinExistence type="predicted"/>
<accession>A0ABR0SE45</accession>
<sequence>MSASPTVCDLRRVVMALEAKGVDQHNMRILLGLSSYSDPTAVLTGSMLNVYHEKKRELRALRAMELNRGSQWDQENVPPSSSSF</sequence>
<reference evidence="1 2" key="1">
    <citation type="submission" date="2024-01" db="EMBL/GenBank/DDBJ databases">
        <title>Complete genome of Cladobotryum mycophilum ATHUM6906.</title>
        <authorList>
            <person name="Christinaki A.C."/>
            <person name="Myridakis A.I."/>
            <person name="Kouvelis V.N."/>
        </authorList>
    </citation>
    <scope>NUCLEOTIDE SEQUENCE [LARGE SCALE GENOMIC DNA]</scope>
    <source>
        <strain evidence="1 2">ATHUM6906</strain>
    </source>
</reference>
<protein>
    <submittedName>
        <fullName evidence="1">Uncharacterized protein</fullName>
    </submittedName>
</protein>
<evidence type="ECO:0000313" key="1">
    <source>
        <dbReference type="EMBL" id="KAK5990092.1"/>
    </source>
</evidence>
<gene>
    <name evidence="1" type="ORF">PT974_08356</name>
</gene>
<organism evidence="1 2">
    <name type="scientific">Cladobotryum mycophilum</name>
    <dbReference type="NCBI Taxonomy" id="491253"/>
    <lineage>
        <taxon>Eukaryota</taxon>
        <taxon>Fungi</taxon>
        <taxon>Dikarya</taxon>
        <taxon>Ascomycota</taxon>
        <taxon>Pezizomycotina</taxon>
        <taxon>Sordariomycetes</taxon>
        <taxon>Hypocreomycetidae</taxon>
        <taxon>Hypocreales</taxon>
        <taxon>Hypocreaceae</taxon>
        <taxon>Cladobotryum</taxon>
    </lineage>
</organism>
<dbReference type="EMBL" id="JAVFKD010000014">
    <property type="protein sequence ID" value="KAK5990092.1"/>
    <property type="molecule type" value="Genomic_DNA"/>
</dbReference>
<keyword evidence="2" id="KW-1185">Reference proteome</keyword>
<dbReference type="Proteomes" id="UP001338125">
    <property type="component" value="Unassembled WGS sequence"/>
</dbReference>